<sequence>MTIDNHTRILEFPELRENIRTQKLGNRRFEECNDLDRQIRRLEDEGSPKADETMEALKKARLALKDERYRMLTT</sequence>
<dbReference type="InterPro" id="IPR007420">
    <property type="entry name" value="DUF465"/>
</dbReference>
<dbReference type="RefSeq" id="WP_135281923.1">
    <property type="nucleotide sequence ID" value="NZ_SRIO01000009.1"/>
</dbReference>
<dbReference type="OrthoDB" id="1263265at2"/>
<dbReference type="EMBL" id="SRIO01000009">
    <property type="protein sequence ID" value="TFZ82448.1"/>
    <property type="molecule type" value="Genomic_DNA"/>
</dbReference>
<dbReference type="Pfam" id="PF04325">
    <property type="entry name" value="DUF465"/>
    <property type="match status" value="1"/>
</dbReference>
<dbReference type="Gene3D" id="6.10.280.50">
    <property type="match status" value="1"/>
</dbReference>
<dbReference type="Proteomes" id="UP000297890">
    <property type="component" value="Unassembled WGS sequence"/>
</dbReference>
<evidence type="ECO:0000313" key="1">
    <source>
        <dbReference type="EMBL" id="TFZ82448.1"/>
    </source>
</evidence>
<gene>
    <name evidence="1" type="ORF">E4680_08175</name>
</gene>
<comment type="caution">
    <text evidence="1">The sequence shown here is derived from an EMBL/GenBank/DDBJ whole genome shotgun (WGS) entry which is preliminary data.</text>
</comment>
<reference evidence="1 2" key="1">
    <citation type="journal article" date="2019" name="ISME J.">
        <title>Candidatus Macondimonas diazotrophica, a novel gammaproteobacterial genus dominating crude-oil-contaminated coastal sediments.</title>
        <authorList>
            <person name="Karthikeyan S."/>
            <person name="Konstantinidis K."/>
        </authorList>
    </citation>
    <scope>NUCLEOTIDE SEQUENCE [LARGE SCALE GENOMIC DNA]</scope>
    <source>
        <strain evidence="1 2">KTK01</strain>
    </source>
</reference>
<accession>A0A4Z0F9Z6</accession>
<name>A0A4Z0F9Z6_9GAMM</name>
<proteinExistence type="predicted"/>
<protein>
    <submittedName>
        <fullName evidence="1">DUF465 domain-containing protein</fullName>
    </submittedName>
</protein>
<organism evidence="1 2">
    <name type="scientific">Candidatus Macondimonas diazotrophica</name>
    <dbReference type="NCBI Taxonomy" id="2305248"/>
    <lineage>
        <taxon>Bacteria</taxon>
        <taxon>Pseudomonadati</taxon>
        <taxon>Pseudomonadota</taxon>
        <taxon>Gammaproteobacteria</taxon>
        <taxon>Chromatiales</taxon>
        <taxon>Ectothiorhodospiraceae</taxon>
        <taxon>Candidatus Macondimonas</taxon>
    </lineage>
</organism>
<dbReference type="AlphaFoldDB" id="A0A4Z0F9Z6"/>
<keyword evidence="2" id="KW-1185">Reference proteome</keyword>
<evidence type="ECO:0000313" key="2">
    <source>
        <dbReference type="Proteomes" id="UP000297890"/>
    </source>
</evidence>
<dbReference type="InterPro" id="IPR038444">
    <property type="entry name" value="DUF465_sf"/>
</dbReference>